<evidence type="ECO:0000313" key="3">
    <source>
        <dbReference type="EMBL" id="CAB4184972.1"/>
    </source>
</evidence>
<evidence type="ECO:0000256" key="1">
    <source>
        <dbReference type="SAM" id="MobiDB-lite"/>
    </source>
</evidence>
<evidence type="ECO:0000313" key="2">
    <source>
        <dbReference type="EMBL" id="CAB4174978.1"/>
    </source>
</evidence>
<organism evidence="4">
    <name type="scientific">uncultured Caudovirales phage</name>
    <dbReference type="NCBI Taxonomy" id="2100421"/>
    <lineage>
        <taxon>Viruses</taxon>
        <taxon>Duplodnaviria</taxon>
        <taxon>Heunggongvirae</taxon>
        <taxon>Uroviricota</taxon>
        <taxon>Caudoviricetes</taxon>
        <taxon>Peduoviridae</taxon>
        <taxon>Maltschvirus</taxon>
        <taxon>Maltschvirus maltsch</taxon>
    </lineage>
</organism>
<evidence type="ECO:0000313" key="5">
    <source>
        <dbReference type="EMBL" id="CAB5231398.1"/>
    </source>
</evidence>
<dbReference type="EMBL" id="LR797071">
    <property type="protein sequence ID" value="CAB4184972.1"/>
    <property type="molecule type" value="Genomic_DNA"/>
</dbReference>
<feature type="region of interest" description="Disordered" evidence="1">
    <location>
        <begin position="1"/>
        <end position="23"/>
    </location>
</feature>
<dbReference type="EMBL" id="LR796919">
    <property type="protein sequence ID" value="CAB4174978.1"/>
    <property type="molecule type" value="Genomic_DNA"/>
</dbReference>
<evidence type="ECO:0000313" key="4">
    <source>
        <dbReference type="EMBL" id="CAB4192843.1"/>
    </source>
</evidence>
<accession>A0A6J5R7E8</accession>
<gene>
    <name evidence="3" type="ORF">UFOVP1131_86</name>
    <name evidence="4" type="ORF">UFOVP1245_100</name>
    <name evidence="5" type="ORF">UFOVP1582_78</name>
    <name evidence="2" type="ORF">UFOVP966_100</name>
</gene>
<dbReference type="EMBL" id="LR797185">
    <property type="protein sequence ID" value="CAB4192843.1"/>
    <property type="molecule type" value="Genomic_DNA"/>
</dbReference>
<name>A0A6J5R7E8_9CAUD</name>
<sequence length="116" mass="12767">MKKRNSSAGWADPTPTNRDYSIENGKARSAADLLAGFLDVVASNATVEDGSMSKRSEGFCYIAKNSKTRKFHGHAGMNIGDNRISVTFQQQTINGCELFVHSWANHAIANLRYKSK</sequence>
<dbReference type="EMBL" id="LR798428">
    <property type="protein sequence ID" value="CAB5231398.1"/>
    <property type="molecule type" value="Genomic_DNA"/>
</dbReference>
<protein>
    <submittedName>
        <fullName evidence="4">Uncharacterized protein</fullName>
    </submittedName>
</protein>
<reference evidence="4" key="1">
    <citation type="submission" date="2020-05" db="EMBL/GenBank/DDBJ databases">
        <authorList>
            <person name="Chiriac C."/>
            <person name="Salcher M."/>
            <person name="Ghai R."/>
            <person name="Kavagutti S V."/>
        </authorList>
    </citation>
    <scope>NUCLEOTIDE SEQUENCE</scope>
</reference>
<proteinExistence type="predicted"/>